<reference evidence="1" key="2">
    <citation type="submission" date="2021-01" db="EMBL/GenBank/DDBJ databases">
        <authorList>
            <person name="Schikora-Tamarit M.A."/>
        </authorList>
    </citation>
    <scope>NUCLEOTIDE SEQUENCE</scope>
    <source>
        <strain evidence="1">NCAIM Y.01608</strain>
    </source>
</reference>
<organism evidence="1 2">
    <name type="scientific">Ogataea polymorpha</name>
    <dbReference type="NCBI Taxonomy" id="460523"/>
    <lineage>
        <taxon>Eukaryota</taxon>
        <taxon>Fungi</taxon>
        <taxon>Dikarya</taxon>
        <taxon>Ascomycota</taxon>
        <taxon>Saccharomycotina</taxon>
        <taxon>Pichiomycetes</taxon>
        <taxon>Pichiales</taxon>
        <taxon>Pichiaceae</taxon>
        <taxon>Ogataea</taxon>
    </lineage>
</organism>
<accession>A0A9P8PST0</accession>
<name>A0A9P8PST0_9ASCO</name>
<comment type="caution">
    <text evidence="1">The sequence shown here is derived from an EMBL/GenBank/DDBJ whole genome shotgun (WGS) entry which is preliminary data.</text>
</comment>
<evidence type="ECO:0000313" key="2">
    <source>
        <dbReference type="Proteomes" id="UP000788993"/>
    </source>
</evidence>
<evidence type="ECO:0000313" key="1">
    <source>
        <dbReference type="EMBL" id="KAH3676664.1"/>
    </source>
</evidence>
<dbReference type="EMBL" id="JAEUBD010000146">
    <property type="protein sequence ID" value="KAH3676664.1"/>
    <property type="molecule type" value="Genomic_DNA"/>
</dbReference>
<keyword evidence="2" id="KW-1185">Reference proteome</keyword>
<reference evidence="1" key="1">
    <citation type="journal article" date="2021" name="Open Biol.">
        <title>Shared evolutionary footprints suggest mitochondrial oxidative damage underlies multiple complex I losses in fungi.</title>
        <authorList>
            <person name="Schikora-Tamarit M.A."/>
            <person name="Marcet-Houben M."/>
            <person name="Nosek J."/>
            <person name="Gabaldon T."/>
        </authorList>
    </citation>
    <scope>NUCLEOTIDE SEQUENCE</scope>
    <source>
        <strain evidence="1">NCAIM Y.01608</strain>
    </source>
</reference>
<protein>
    <submittedName>
        <fullName evidence="1">Uncharacterized protein</fullName>
    </submittedName>
</protein>
<dbReference type="AlphaFoldDB" id="A0A9P8PST0"/>
<proteinExistence type="predicted"/>
<sequence length="248" mass="25992">MTLNSLISTPLRDARLIMSLETLTLNARIWALDSLARSISLSVGGPTSSYKTVDCTSSFPSPEMLCDIASADPLTSAFMMNGTSINFVSSSSNRSGSNSLISSIVRPSRCFRFSLFEITFLAKASLDASRAISPASGMSFQPDISTGVEGPATFTGLPYSSFMALTLHHVCPATNTAPGFNLPFITKKVATLPKPFLTCDSKTHPSTGTLSSCVLISCNSATATMVSSSSSIPIPVLAEILTVGTSPP</sequence>
<gene>
    <name evidence="1" type="ORF">OGATHE_001153</name>
</gene>
<dbReference type="Proteomes" id="UP000788993">
    <property type="component" value="Unassembled WGS sequence"/>
</dbReference>